<dbReference type="PANTHER" id="PTHR44757">
    <property type="entry name" value="DIGUANYLATE CYCLASE DGCP"/>
    <property type="match status" value="1"/>
</dbReference>
<dbReference type="EMBL" id="MGGD01000049">
    <property type="protein sequence ID" value="OGM19960.1"/>
    <property type="molecule type" value="Genomic_DNA"/>
</dbReference>
<evidence type="ECO:0000313" key="4">
    <source>
        <dbReference type="EMBL" id="OGM19960.1"/>
    </source>
</evidence>
<organism evidence="4 5">
    <name type="scientific">Candidatus Woesebacteria bacterium RIFCSPHIGHO2_01_FULL_38_26b</name>
    <dbReference type="NCBI Taxonomy" id="1802491"/>
    <lineage>
        <taxon>Bacteria</taxon>
        <taxon>Candidatus Woeseibacteriota</taxon>
    </lineage>
</organism>
<dbReference type="PANTHER" id="PTHR44757:SF2">
    <property type="entry name" value="BIOFILM ARCHITECTURE MAINTENANCE PROTEIN MBAA"/>
    <property type="match status" value="1"/>
</dbReference>
<evidence type="ECO:0000256" key="1">
    <source>
        <dbReference type="SAM" id="Phobius"/>
    </source>
</evidence>
<evidence type="ECO:0000313" key="5">
    <source>
        <dbReference type="Proteomes" id="UP000176741"/>
    </source>
</evidence>
<comment type="caution">
    <text evidence="4">The sequence shown here is derived from an EMBL/GenBank/DDBJ whole genome shotgun (WGS) entry which is preliminary data.</text>
</comment>
<reference evidence="4 5" key="1">
    <citation type="journal article" date="2016" name="Nat. Commun.">
        <title>Thousands of microbial genomes shed light on interconnected biogeochemical processes in an aquifer system.</title>
        <authorList>
            <person name="Anantharaman K."/>
            <person name="Brown C.T."/>
            <person name="Hug L.A."/>
            <person name="Sharon I."/>
            <person name="Castelle C.J."/>
            <person name="Probst A.J."/>
            <person name="Thomas B.C."/>
            <person name="Singh A."/>
            <person name="Wilkins M.J."/>
            <person name="Karaoz U."/>
            <person name="Brodie E.L."/>
            <person name="Williams K.H."/>
            <person name="Hubbard S.S."/>
            <person name="Banfield J.F."/>
        </authorList>
    </citation>
    <scope>NUCLEOTIDE SEQUENCE [LARGE SCALE GENOMIC DNA]</scope>
</reference>
<proteinExistence type="predicted"/>
<dbReference type="InterPro" id="IPR001610">
    <property type="entry name" value="PAC"/>
</dbReference>
<keyword evidence="1" id="KW-1133">Transmembrane helix</keyword>
<sequence length="265" mass="29824">MNKDQLKILTSILFYLVITFSLHPIVGNMVGMFILIPIITGAWVFGRKGGLIMGIALFISNFLLLKILSDLSTQDFIQMMMGGTAAVVVGYSIGYTRDKLSELENLSNKLTGLKLGVERSNDIIFITDTKGIITYTNPAFTKAYGYTEEDWKGKTPRILKSGVQNNDFYKNLWAKLTSKKVMDYVVVNKTKVGKLLTIESSASPIVGDSGELLGFLAIQRNVTDKKRTDEILMHRANELEKMNELMVDRELKMIELKEKLKNKTH</sequence>
<dbReference type="AlphaFoldDB" id="A0A1F7XYC1"/>
<dbReference type="SMART" id="SM00086">
    <property type="entry name" value="PAC"/>
    <property type="match status" value="1"/>
</dbReference>
<dbReference type="SMART" id="SM00091">
    <property type="entry name" value="PAS"/>
    <property type="match status" value="1"/>
</dbReference>
<dbReference type="SUPFAM" id="SSF55785">
    <property type="entry name" value="PYP-like sensor domain (PAS domain)"/>
    <property type="match status" value="1"/>
</dbReference>
<evidence type="ECO:0000259" key="2">
    <source>
        <dbReference type="PROSITE" id="PS50112"/>
    </source>
</evidence>
<dbReference type="Gene3D" id="3.30.450.20">
    <property type="entry name" value="PAS domain"/>
    <property type="match status" value="1"/>
</dbReference>
<feature type="domain" description="PAS" evidence="2">
    <location>
        <begin position="117"/>
        <end position="155"/>
    </location>
</feature>
<accession>A0A1F7XYC1</accession>
<name>A0A1F7XYC1_9BACT</name>
<dbReference type="PROSITE" id="PS50113">
    <property type="entry name" value="PAC"/>
    <property type="match status" value="1"/>
</dbReference>
<protein>
    <recommendedName>
        <fullName evidence="6">PAS domain-containing protein</fullName>
    </recommendedName>
</protein>
<keyword evidence="1" id="KW-0472">Membrane</keyword>
<dbReference type="NCBIfam" id="TIGR00229">
    <property type="entry name" value="sensory_box"/>
    <property type="match status" value="1"/>
</dbReference>
<feature type="transmembrane region" description="Helical" evidence="1">
    <location>
        <begin position="76"/>
        <end position="95"/>
    </location>
</feature>
<keyword evidence="1" id="KW-0812">Transmembrane</keyword>
<dbReference type="InterPro" id="IPR000700">
    <property type="entry name" value="PAS-assoc_C"/>
</dbReference>
<feature type="transmembrane region" description="Helical" evidence="1">
    <location>
        <begin position="51"/>
        <end position="69"/>
    </location>
</feature>
<evidence type="ECO:0008006" key="6">
    <source>
        <dbReference type="Google" id="ProtNLM"/>
    </source>
</evidence>
<dbReference type="Proteomes" id="UP000176741">
    <property type="component" value="Unassembled WGS sequence"/>
</dbReference>
<dbReference type="CDD" id="cd00130">
    <property type="entry name" value="PAS"/>
    <property type="match status" value="1"/>
</dbReference>
<evidence type="ECO:0000259" key="3">
    <source>
        <dbReference type="PROSITE" id="PS50113"/>
    </source>
</evidence>
<dbReference type="PROSITE" id="PS50112">
    <property type="entry name" value="PAS"/>
    <property type="match status" value="1"/>
</dbReference>
<dbReference type="Pfam" id="PF13426">
    <property type="entry name" value="PAS_9"/>
    <property type="match status" value="1"/>
</dbReference>
<gene>
    <name evidence="4" type="ORF">A2771_03105</name>
</gene>
<dbReference type="InterPro" id="IPR035965">
    <property type="entry name" value="PAS-like_dom_sf"/>
</dbReference>
<dbReference type="InterPro" id="IPR052155">
    <property type="entry name" value="Biofilm_reg_signaling"/>
</dbReference>
<dbReference type="InterPro" id="IPR000014">
    <property type="entry name" value="PAS"/>
</dbReference>
<feature type="transmembrane region" description="Helical" evidence="1">
    <location>
        <begin position="12"/>
        <end position="45"/>
    </location>
</feature>
<feature type="domain" description="PAC" evidence="3">
    <location>
        <begin position="180"/>
        <end position="234"/>
    </location>
</feature>